<accession>A0ABD0VAX6</accession>
<reference evidence="2 3" key="1">
    <citation type="journal article" date="2024" name="Plant Biotechnol. J.">
        <title>Dendrobium thyrsiflorum genome and its molecular insights into genes involved in important horticultural traits.</title>
        <authorList>
            <person name="Chen B."/>
            <person name="Wang J.Y."/>
            <person name="Zheng P.J."/>
            <person name="Li K.L."/>
            <person name="Liang Y.M."/>
            <person name="Chen X.F."/>
            <person name="Zhang C."/>
            <person name="Zhao X."/>
            <person name="He X."/>
            <person name="Zhang G.Q."/>
            <person name="Liu Z.J."/>
            <person name="Xu Q."/>
        </authorList>
    </citation>
    <scope>NUCLEOTIDE SEQUENCE [LARGE SCALE GENOMIC DNA]</scope>
    <source>
        <strain evidence="2">GZMU011</strain>
    </source>
</reference>
<sequence>MRLLLELQQRQVVAEETEKNGEAVDPWQLQSGGIRSSEKKLQGSIPVHPDRMFKAFGEDDPYRFSLIKPVHWKAKKKHASGGNLSRFCTVFLQNKCAQRIIIAKVTYNRRRMRRRGLEEIPRQGGLFNHRRRVDIRVLVHNLQSTQLVNEVLMNQMVKEVLMNQMVKGVLRDQLVKDGQMILLYLISTMGTSETGEIELNSDGGEKAVYVPSSCSSMRELSSHNPNPNFAKQTPPPPLADPHLSPSSWIFYFHELFSQEKKKTILLSPLSYECMADPECDHGFIYNHQGLVDILQSSFFDLNLKVDNTVDNYVDRILFTLAPSIEEHLPSGHWRLIEHPPVSPHPVNFPWINTLGVFSLLVAPLGGHTAANFCTEMSSLKDKICPHRSYKRHREPHRGLSAAVDASPQTPPFSPASKRSSAPAFSHGQEGDAKSSRGAPKSPCSPRILPEWHGSAMRLRAPPINHFEFDRGGSSWGKRPGKQLARKRRSQLEWFHIFDEDNEEEVVAGDDGIKQ</sequence>
<dbReference type="EMBL" id="JANQDX010000006">
    <property type="protein sequence ID" value="KAL0922245.1"/>
    <property type="molecule type" value="Genomic_DNA"/>
</dbReference>
<name>A0ABD0VAX6_DENTH</name>
<dbReference type="AlphaFoldDB" id="A0ABD0VAX6"/>
<evidence type="ECO:0000313" key="2">
    <source>
        <dbReference type="EMBL" id="KAL0922245.1"/>
    </source>
</evidence>
<dbReference type="Proteomes" id="UP001552299">
    <property type="component" value="Unassembled WGS sequence"/>
</dbReference>
<comment type="caution">
    <text evidence="2">The sequence shown here is derived from an EMBL/GenBank/DDBJ whole genome shotgun (WGS) entry which is preliminary data.</text>
</comment>
<protein>
    <submittedName>
        <fullName evidence="2">Uncharacterized protein</fullName>
    </submittedName>
</protein>
<gene>
    <name evidence="2" type="ORF">M5K25_006216</name>
</gene>
<proteinExistence type="predicted"/>
<evidence type="ECO:0000256" key="1">
    <source>
        <dbReference type="SAM" id="MobiDB-lite"/>
    </source>
</evidence>
<organism evidence="2 3">
    <name type="scientific">Dendrobium thyrsiflorum</name>
    <name type="common">Pinecone-like raceme dendrobium</name>
    <name type="synonym">Orchid</name>
    <dbReference type="NCBI Taxonomy" id="117978"/>
    <lineage>
        <taxon>Eukaryota</taxon>
        <taxon>Viridiplantae</taxon>
        <taxon>Streptophyta</taxon>
        <taxon>Embryophyta</taxon>
        <taxon>Tracheophyta</taxon>
        <taxon>Spermatophyta</taxon>
        <taxon>Magnoliopsida</taxon>
        <taxon>Liliopsida</taxon>
        <taxon>Asparagales</taxon>
        <taxon>Orchidaceae</taxon>
        <taxon>Epidendroideae</taxon>
        <taxon>Malaxideae</taxon>
        <taxon>Dendrobiinae</taxon>
        <taxon>Dendrobium</taxon>
    </lineage>
</organism>
<keyword evidence="3" id="KW-1185">Reference proteome</keyword>
<feature type="region of interest" description="Disordered" evidence="1">
    <location>
        <begin position="389"/>
        <end position="449"/>
    </location>
</feature>
<evidence type="ECO:0000313" key="3">
    <source>
        <dbReference type="Proteomes" id="UP001552299"/>
    </source>
</evidence>